<dbReference type="InterPro" id="IPR018060">
    <property type="entry name" value="HTH_AraC"/>
</dbReference>
<accession>A0A6N3V3M8</accession>
<gene>
    <name evidence="5" type="ORF">F3F51_22785</name>
</gene>
<evidence type="ECO:0000256" key="3">
    <source>
        <dbReference type="ARBA" id="ARBA00023163"/>
    </source>
</evidence>
<dbReference type="SUPFAM" id="SSF51215">
    <property type="entry name" value="Regulatory protein AraC"/>
    <property type="match status" value="1"/>
</dbReference>
<dbReference type="Pfam" id="PF12833">
    <property type="entry name" value="HTH_18"/>
    <property type="match status" value="1"/>
</dbReference>
<organism evidence="5 6">
    <name type="scientific">Bacteroides ovatus</name>
    <dbReference type="NCBI Taxonomy" id="28116"/>
    <lineage>
        <taxon>Bacteria</taxon>
        <taxon>Pseudomonadati</taxon>
        <taxon>Bacteroidota</taxon>
        <taxon>Bacteroidia</taxon>
        <taxon>Bacteroidales</taxon>
        <taxon>Bacteroidaceae</taxon>
        <taxon>Bacteroides</taxon>
    </lineage>
</organism>
<dbReference type="PROSITE" id="PS01124">
    <property type="entry name" value="HTH_ARAC_FAMILY_2"/>
    <property type="match status" value="1"/>
</dbReference>
<evidence type="ECO:0000313" key="5">
    <source>
        <dbReference type="EMBL" id="KAA3800387.1"/>
    </source>
</evidence>
<evidence type="ECO:0000256" key="1">
    <source>
        <dbReference type="ARBA" id="ARBA00023015"/>
    </source>
</evidence>
<dbReference type="Gene3D" id="1.10.10.60">
    <property type="entry name" value="Homeodomain-like"/>
    <property type="match status" value="1"/>
</dbReference>
<protein>
    <submittedName>
        <fullName evidence="5">AraC family transcriptional regulator</fullName>
    </submittedName>
</protein>
<dbReference type="SMART" id="SM00342">
    <property type="entry name" value="HTH_ARAC"/>
    <property type="match status" value="1"/>
</dbReference>
<dbReference type="Proteomes" id="UP000460135">
    <property type="component" value="Unassembled WGS sequence"/>
</dbReference>
<name>A0A6N3V3M8_BACOV</name>
<dbReference type="GO" id="GO:0003700">
    <property type="term" value="F:DNA-binding transcription factor activity"/>
    <property type="evidence" value="ECO:0007669"/>
    <property type="project" value="InterPro"/>
</dbReference>
<keyword evidence="1" id="KW-0805">Transcription regulation</keyword>
<comment type="caution">
    <text evidence="5">The sequence shown here is derived from an EMBL/GenBank/DDBJ whole genome shotgun (WGS) entry which is preliminary data.</text>
</comment>
<keyword evidence="3" id="KW-0804">Transcription</keyword>
<evidence type="ECO:0000259" key="4">
    <source>
        <dbReference type="PROSITE" id="PS01124"/>
    </source>
</evidence>
<dbReference type="InterPro" id="IPR037923">
    <property type="entry name" value="HTH-like"/>
</dbReference>
<dbReference type="InterPro" id="IPR009057">
    <property type="entry name" value="Homeodomain-like_sf"/>
</dbReference>
<dbReference type="EMBL" id="VWLX01000021">
    <property type="protein sequence ID" value="KAA3800387.1"/>
    <property type="molecule type" value="Genomic_DNA"/>
</dbReference>
<dbReference type="GO" id="GO:0043565">
    <property type="term" value="F:sequence-specific DNA binding"/>
    <property type="evidence" value="ECO:0007669"/>
    <property type="project" value="InterPro"/>
</dbReference>
<evidence type="ECO:0000256" key="2">
    <source>
        <dbReference type="ARBA" id="ARBA00023125"/>
    </source>
</evidence>
<dbReference type="AlphaFoldDB" id="A0A6N3V3M8"/>
<evidence type="ECO:0000313" key="6">
    <source>
        <dbReference type="Proteomes" id="UP000460135"/>
    </source>
</evidence>
<dbReference type="PANTHER" id="PTHR43280:SF32">
    <property type="entry name" value="TRANSCRIPTIONAL REGULATORY PROTEIN"/>
    <property type="match status" value="1"/>
</dbReference>
<proteinExistence type="predicted"/>
<reference evidence="5 6" key="1">
    <citation type="journal article" date="2019" name="Nat. Med.">
        <title>A library of human gut bacterial isolates paired with longitudinal multiomics data enables mechanistic microbiome research.</title>
        <authorList>
            <person name="Poyet M."/>
            <person name="Groussin M."/>
            <person name="Gibbons S.M."/>
            <person name="Avila-Pacheco J."/>
            <person name="Jiang X."/>
            <person name="Kearney S.M."/>
            <person name="Perrotta A.R."/>
            <person name="Berdy B."/>
            <person name="Zhao S."/>
            <person name="Lieberman T.D."/>
            <person name="Swanson P.K."/>
            <person name="Smith M."/>
            <person name="Roesemann S."/>
            <person name="Alexander J.E."/>
            <person name="Rich S.A."/>
            <person name="Livny J."/>
            <person name="Vlamakis H."/>
            <person name="Clish C."/>
            <person name="Bullock K."/>
            <person name="Deik A."/>
            <person name="Scott J."/>
            <person name="Pierce K.A."/>
            <person name="Xavier R.J."/>
            <person name="Alm E.J."/>
        </authorList>
    </citation>
    <scope>NUCLEOTIDE SEQUENCE [LARGE SCALE GENOMIC DNA]</scope>
    <source>
        <strain evidence="5 6">BIOML-A183</strain>
    </source>
</reference>
<dbReference type="SUPFAM" id="SSF46689">
    <property type="entry name" value="Homeodomain-like"/>
    <property type="match status" value="1"/>
</dbReference>
<keyword evidence="2" id="KW-0238">DNA-binding</keyword>
<dbReference type="PANTHER" id="PTHR43280">
    <property type="entry name" value="ARAC-FAMILY TRANSCRIPTIONAL REGULATOR"/>
    <property type="match status" value="1"/>
</dbReference>
<feature type="domain" description="HTH araC/xylS-type" evidence="4">
    <location>
        <begin position="207"/>
        <end position="304"/>
    </location>
</feature>
<sequence>MKAPYANVGLATLMDQGFSANLEDKITLYDNFSRFVDINNEVSQRYKNLPIKICGVTIFLFCLEGIIDIKLSFKDYHLKKNDIFIVQSGQLGEFNGMSNDVKFCLIFVHNNFCNPLTQINSSTKLQDLLFRGPYHHCADKEMQELRQLYQFIYDKINSNYIYKEDVIKGYVYALLYNIYSLSYIDSQMEVESTEDKLGTSRQMEIYNRFIEEVQNHYVDEHKIGFYADKLCITPKYLSQVVYKASGRFAKDYIKDCLLMEAKALLKSGCTIQNICYQLNFNSPTFFSRFFKENTGYTPFEYQIKG</sequence>